<evidence type="ECO:0000313" key="7">
    <source>
        <dbReference type="EMBL" id="MCU6793977.1"/>
    </source>
</evidence>
<feature type="domain" description="Peptidase M10 metallopeptidase" evidence="6">
    <location>
        <begin position="130"/>
        <end position="165"/>
    </location>
</feature>
<proteinExistence type="predicted"/>
<evidence type="ECO:0000256" key="2">
    <source>
        <dbReference type="ARBA" id="ARBA00022723"/>
    </source>
</evidence>
<reference evidence="7 8" key="1">
    <citation type="submission" date="2022-09" db="EMBL/GenBank/DDBJ databases">
        <authorList>
            <person name="Han X.L."/>
            <person name="Wang Q."/>
            <person name="Lu T."/>
        </authorList>
    </citation>
    <scope>NUCLEOTIDE SEQUENCE [LARGE SCALE GENOMIC DNA]</scope>
    <source>
        <strain evidence="7 8">WQ 127069</strain>
    </source>
</reference>
<dbReference type="InterPro" id="IPR024079">
    <property type="entry name" value="MetalloPept_cat_dom_sf"/>
</dbReference>
<evidence type="ECO:0000256" key="4">
    <source>
        <dbReference type="ARBA" id="ARBA00022833"/>
    </source>
</evidence>
<protein>
    <recommendedName>
        <fullName evidence="6">Peptidase M10 metallopeptidase domain-containing protein</fullName>
    </recommendedName>
</protein>
<dbReference type="SUPFAM" id="SSF55486">
    <property type="entry name" value="Metalloproteases ('zincins'), catalytic domain"/>
    <property type="match status" value="1"/>
</dbReference>
<evidence type="ECO:0000256" key="3">
    <source>
        <dbReference type="ARBA" id="ARBA00022801"/>
    </source>
</evidence>
<comment type="caution">
    <text evidence="7">The sequence shown here is derived from an EMBL/GenBank/DDBJ whole genome shotgun (WGS) entry which is preliminary data.</text>
</comment>
<feature type="chain" id="PRO_5045209076" description="Peptidase M10 metallopeptidase domain-containing protein" evidence="5">
    <location>
        <begin position="28"/>
        <end position="187"/>
    </location>
</feature>
<sequence length="187" mass="20505">MKKISKSVITTATTILLAATMLSTANAELYAGKRTPGNGNIPYFIHSSVDNYSTNYTNIYTSAASSWNGINSHVSLSRVYETNNSKPDVYGVSTSQRTLQGEMICYDSYSASAPSHPSSNWLYAMTLVYDNNTPNEVAKKSAAVHEIGHTLGLAHTFQPNETSVMSEGNFFTAPRDYDKAQLNLKWP</sequence>
<name>A0ABT2UJD1_9BACL</name>
<keyword evidence="4" id="KW-0862">Zinc</keyword>
<gene>
    <name evidence="7" type="ORF">OB236_17885</name>
</gene>
<evidence type="ECO:0000256" key="5">
    <source>
        <dbReference type="SAM" id="SignalP"/>
    </source>
</evidence>
<keyword evidence="8" id="KW-1185">Reference proteome</keyword>
<keyword evidence="2" id="KW-0479">Metal-binding</keyword>
<dbReference type="EMBL" id="JAOQIO010000071">
    <property type="protein sequence ID" value="MCU6793977.1"/>
    <property type="molecule type" value="Genomic_DNA"/>
</dbReference>
<evidence type="ECO:0000256" key="1">
    <source>
        <dbReference type="ARBA" id="ARBA00022670"/>
    </source>
</evidence>
<accession>A0ABT2UJD1</accession>
<evidence type="ECO:0000313" key="8">
    <source>
        <dbReference type="Proteomes" id="UP001652445"/>
    </source>
</evidence>
<organism evidence="7 8">
    <name type="scientific">Paenibacillus baimaensis</name>
    <dbReference type="NCBI Taxonomy" id="2982185"/>
    <lineage>
        <taxon>Bacteria</taxon>
        <taxon>Bacillati</taxon>
        <taxon>Bacillota</taxon>
        <taxon>Bacilli</taxon>
        <taxon>Bacillales</taxon>
        <taxon>Paenibacillaceae</taxon>
        <taxon>Paenibacillus</taxon>
    </lineage>
</organism>
<dbReference type="RefSeq" id="WP_262685206.1">
    <property type="nucleotide sequence ID" value="NZ_JAOQIO010000071.1"/>
</dbReference>
<evidence type="ECO:0000259" key="6">
    <source>
        <dbReference type="Pfam" id="PF00413"/>
    </source>
</evidence>
<feature type="signal peptide" evidence="5">
    <location>
        <begin position="1"/>
        <end position="27"/>
    </location>
</feature>
<keyword evidence="1" id="KW-0645">Protease</keyword>
<keyword evidence="5" id="KW-0732">Signal</keyword>
<keyword evidence="3" id="KW-0378">Hydrolase</keyword>
<dbReference type="Pfam" id="PF00413">
    <property type="entry name" value="Peptidase_M10"/>
    <property type="match status" value="1"/>
</dbReference>
<dbReference type="Gene3D" id="3.40.390.10">
    <property type="entry name" value="Collagenase (Catalytic Domain)"/>
    <property type="match status" value="1"/>
</dbReference>
<dbReference type="InterPro" id="IPR001818">
    <property type="entry name" value="Pept_M10_metallopeptidase"/>
</dbReference>
<dbReference type="Proteomes" id="UP001652445">
    <property type="component" value="Unassembled WGS sequence"/>
</dbReference>